<feature type="signal peptide" evidence="2">
    <location>
        <begin position="1"/>
        <end position="20"/>
    </location>
</feature>
<name>A0ABU4IN07_9VIBR</name>
<reference evidence="3 4" key="1">
    <citation type="submission" date="2023-11" db="EMBL/GenBank/DDBJ databases">
        <title>Plant-associative lifestyle of Vibrio porteresiae and its evolutionary dynamics.</title>
        <authorList>
            <person name="Rameshkumar N."/>
            <person name="Kirti K."/>
        </authorList>
    </citation>
    <scope>NUCLEOTIDE SEQUENCE [LARGE SCALE GENOMIC DNA]</scope>
    <source>
        <strain evidence="3 4">MSSRF60</strain>
    </source>
</reference>
<proteinExistence type="predicted"/>
<evidence type="ECO:0000256" key="1">
    <source>
        <dbReference type="ARBA" id="ARBA00022729"/>
    </source>
</evidence>
<dbReference type="SUPFAM" id="SSF56935">
    <property type="entry name" value="Porins"/>
    <property type="match status" value="1"/>
</dbReference>
<dbReference type="PANTHER" id="PTHR38105:SF5">
    <property type="entry name" value="OUTER MEMBRANE PROTEIN"/>
    <property type="match status" value="1"/>
</dbReference>
<keyword evidence="4" id="KW-1185">Reference proteome</keyword>
<comment type="caution">
    <text evidence="3">The sequence shown here is derived from an EMBL/GenBank/DDBJ whole genome shotgun (WGS) entry which is preliminary data.</text>
</comment>
<evidence type="ECO:0000313" key="3">
    <source>
        <dbReference type="EMBL" id="MDW6019963.1"/>
    </source>
</evidence>
<gene>
    <name evidence="3" type="ORF">SBW85_19860</name>
</gene>
<dbReference type="Proteomes" id="UP001272325">
    <property type="component" value="Unassembled WGS sequence"/>
</dbReference>
<dbReference type="InterPro" id="IPR053713">
    <property type="entry name" value="Bact_OM_Channel_sf"/>
</dbReference>
<accession>A0ABU4IN07</accession>
<dbReference type="Gene3D" id="2.40.160.40">
    <property type="entry name" value="monomeric porin ompg"/>
    <property type="match status" value="1"/>
</dbReference>
<keyword evidence="1 2" id="KW-0732">Signal</keyword>
<dbReference type="RefSeq" id="WP_102942357.1">
    <property type="nucleotide sequence ID" value="NZ_AP024894.1"/>
</dbReference>
<feature type="chain" id="PRO_5045921435" evidence="2">
    <location>
        <begin position="21"/>
        <end position="240"/>
    </location>
</feature>
<dbReference type="PANTHER" id="PTHR38105">
    <property type="entry name" value="OUTER MEMBRANE PROTEIN-RELATED-RELATED"/>
    <property type="match status" value="1"/>
</dbReference>
<evidence type="ECO:0000313" key="4">
    <source>
        <dbReference type="Proteomes" id="UP001272325"/>
    </source>
</evidence>
<evidence type="ECO:0000256" key="2">
    <source>
        <dbReference type="SAM" id="SignalP"/>
    </source>
</evidence>
<dbReference type="InterPro" id="IPR009331">
    <property type="entry name" value="Oligogalacturonate-sp_porin"/>
</dbReference>
<dbReference type="EMBL" id="JAWRCN010000002">
    <property type="protein sequence ID" value="MDW6019963.1"/>
    <property type="molecule type" value="Genomic_DNA"/>
</dbReference>
<protein>
    <submittedName>
        <fullName evidence="3">Oligogalacturonate-specific porin KdgM family protein</fullName>
    </submittedName>
</protein>
<sequence>MKKVLISAIALAITATAAQAATINLRHEYKSEFGDNDAYHGDRIAVSHRFANGVGFEIEAKYKSNTTGNDDAFDEFTQNGHQANVSYRYKLNDSFTLTPQYKIEMNSSDKMSNQFNLTLGYKVNNDLSVSYRQRYNYTTQANKESSEHYNQGTFAASYSGVEDWGFGASLDYRWRQEGQDTWKGNKAGVNEVNFTGEYKGFESGWRPFAELGFEPTKKYSTDTEKGDYRPRYRIGLKYNF</sequence>
<dbReference type="Pfam" id="PF06178">
    <property type="entry name" value="KdgM"/>
    <property type="match status" value="1"/>
</dbReference>
<organism evidence="3 4">
    <name type="scientific">Vibrio plantisponsor</name>
    <dbReference type="NCBI Taxonomy" id="664643"/>
    <lineage>
        <taxon>Bacteria</taxon>
        <taxon>Pseudomonadati</taxon>
        <taxon>Pseudomonadota</taxon>
        <taxon>Gammaproteobacteria</taxon>
        <taxon>Vibrionales</taxon>
        <taxon>Vibrionaceae</taxon>
        <taxon>Vibrio</taxon>
    </lineage>
</organism>